<dbReference type="GeneID" id="37266689"/>
<dbReference type="EMBL" id="KZ819305">
    <property type="protein sequence ID" value="PWN95267.1"/>
    <property type="molecule type" value="Genomic_DNA"/>
</dbReference>
<organism evidence="1 2">
    <name type="scientific">Tilletiopsis washingtonensis</name>
    <dbReference type="NCBI Taxonomy" id="58919"/>
    <lineage>
        <taxon>Eukaryota</taxon>
        <taxon>Fungi</taxon>
        <taxon>Dikarya</taxon>
        <taxon>Basidiomycota</taxon>
        <taxon>Ustilaginomycotina</taxon>
        <taxon>Exobasidiomycetes</taxon>
        <taxon>Entylomatales</taxon>
        <taxon>Entylomatales incertae sedis</taxon>
        <taxon>Tilletiopsis</taxon>
    </lineage>
</organism>
<dbReference type="AlphaFoldDB" id="A0A316Z0K0"/>
<evidence type="ECO:0000313" key="1">
    <source>
        <dbReference type="EMBL" id="PWN95267.1"/>
    </source>
</evidence>
<accession>A0A316Z0K0</accession>
<sequence>MAPICTLAFIPWSGPRRRIQSPAPGLQRDCALAGTPMRHRSLLALNRGDPSRSRSKASPVRSFGGLLWMLLRVEGFCASAGCRGGGDLGREVPPRSRSALSSARVLLLLLVLGCLRLESIRRRQFHFAEAPRSTSPVSGEPPDGALEVLRSRSLGFSGGASARAAMTPCAGVSWWNVVMPLVRT</sequence>
<name>A0A316Z0K0_9BASI</name>
<protein>
    <submittedName>
        <fullName evidence="1">Uncharacterized protein</fullName>
    </submittedName>
</protein>
<gene>
    <name evidence="1" type="ORF">FA09DRAFT_145279</name>
</gene>
<evidence type="ECO:0000313" key="2">
    <source>
        <dbReference type="Proteomes" id="UP000245946"/>
    </source>
</evidence>
<keyword evidence="2" id="KW-1185">Reference proteome</keyword>
<proteinExistence type="predicted"/>
<dbReference type="RefSeq" id="XP_025595546.1">
    <property type="nucleotide sequence ID" value="XM_025739143.1"/>
</dbReference>
<dbReference type="Proteomes" id="UP000245946">
    <property type="component" value="Unassembled WGS sequence"/>
</dbReference>
<reference evidence="1 2" key="1">
    <citation type="journal article" date="2018" name="Mol. Biol. Evol.">
        <title>Broad Genomic Sampling Reveals a Smut Pathogenic Ancestry of the Fungal Clade Ustilaginomycotina.</title>
        <authorList>
            <person name="Kijpornyongpan T."/>
            <person name="Mondo S.J."/>
            <person name="Barry K."/>
            <person name="Sandor L."/>
            <person name="Lee J."/>
            <person name="Lipzen A."/>
            <person name="Pangilinan J."/>
            <person name="LaButti K."/>
            <person name="Hainaut M."/>
            <person name="Henrissat B."/>
            <person name="Grigoriev I.V."/>
            <person name="Spatafora J.W."/>
            <person name="Aime M.C."/>
        </authorList>
    </citation>
    <scope>NUCLEOTIDE SEQUENCE [LARGE SCALE GENOMIC DNA]</scope>
    <source>
        <strain evidence="1 2">MCA 4186</strain>
    </source>
</reference>